<evidence type="ECO:0000259" key="13">
    <source>
        <dbReference type="SMART" id="SM00831"/>
    </source>
</evidence>
<keyword evidence="2" id="KW-1003">Cell membrane</keyword>
<dbReference type="InterPro" id="IPR023298">
    <property type="entry name" value="ATPase_P-typ_TM_dom_sf"/>
</dbReference>
<feature type="transmembrane region" description="Helical" evidence="12">
    <location>
        <begin position="905"/>
        <end position="927"/>
    </location>
</feature>
<feature type="transmembrane region" description="Helical" evidence="12">
    <location>
        <begin position="829"/>
        <end position="849"/>
    </location>
</feature>
<feature type="transmembrane region" description="Helical" evidence="12">
    <location>
        <begin position="313"/>
        <end position="335"/>
    </location>
</feature>
<feature type="transmembrane region" description="Helical" evidence="12">
    <location>
        <begin position="965"/>
        <end position="986"/>
    </location>
</feature>
<dbReference type="Gene3D" id="2.70.150.10">
    <property type="entry name" value="Calcium-transporting ATPase, cytoplasmic transduction domain A"/>
    <property type="match status" value="1"/>
</dbReference>
<dbReference type="PROSITE" id="PS00154">
    <property type="entry name" value="ATPASE_E1_E2"/>
    <property type="match status" value="1"/>
</dbReference>
<dbReference type="InterPro" id="IPR008250">
    <property type="entry name" value="ATPase_P-typ_transduc_dom_A_sf"/>
</dbReference>
<dbReference type="InterPro" id="IPR018303">
    <property type="entry name" value="ATPase_P-typ_P_site"/>
</dbReference>
<dbReference type="GO" id="GO:1990573">
    <property type="term" value="P:potassium ion import across plasma membrane"/>
    <property type="evidence" value="ECO:0007669"/>
    <property type="project" value="TreeGrafter"/>
</dbReference>
<evidence type="ECO:0000256" key="5">
    <source>
        <dbReference type="ARBA" id="ARBA00022741"/>
    </source>
</evidence>
<evidence type="ECO:0000313" key="14">
    <source>
        <dbReference type="EMBL" id="PRP84004.1"/>
    </source>
</evidence>
<dbReference type="Gene3D" id="3.40.1110.10">
    <property type="entry name" value="Calcium-transporting ATPase, cytoplasmic domain N"/>
    <property type="match status" value="1"/>
</dbReference>
<name>A0A2P6NJ85_9EUKA</name>
<evidence type="ECO:0000256" key="4">
    <source>
        <dbReference type="ARBA" id="ARBA00022723"/>
    </source>
</evidence>
<feature type="transmembrane region" description="Helical" evidence="12">
    <location>
        <begin position="132"/>
        <end position="165"/>
    </location>
</feature>
<keyword evidence="8 12" id="KW-1133">Transmembrane helix</keyword>
<comment type="subcellular location">
    <subcellularLocation>
        <location evidence="1">Cell membrane</location>
        <topology evidence="1">Multi-pass membrane protein</topology>
    </subcellularLocation>
</comment>
<dbReference type="InterPro" id="IPR004014">
    <property type="entry name" value="ATPase_P-typ_cation-transptr_N"/>
</dbReference>
<dbReference type="PRINTS" id="PR00119">
    <property type="entry name" value="CATATPASE"/>
</dbReference>
<dbReference type="PRINTS" id="PR00120">
    <property type="entry name" value="HATPASE"/>
</dbReference>
<dbReference type="FunFam" id="2.70.150.10:FF:000016">
    <property type="entry name" value="Calcium-transporting P-type ATPase putative"/>
    <property type="match status" value="1"/>
</dbReference>
<dbReference type="SMART" id="SM00831">
    <property type="entry name" value="Cation_ATPase_N"/>
    <property type="match status" value="1"/>
</dbReference>
<keyword evidence="5" id="KW-0547">Nucleotide-binding</keyword>
<dbReference type="GO" id="GO:1902600">
    <property type="term" value="P:proton transmembrane transport"/>
    <property type="evidence" value="ECO:0007669"/>
    <property type="project" value="TreeGrafter"/>
</dbReference>
<feature type="compositionally biased region" description="Basic and acidic residues" evidence="11">
    <location>
        <begin position="478"/>
        <end position="496"/>
    </location>
</feature>
<dbReference type="Gene3D" id="1.20.1110.10">
    <property type="entry name" value="Calcium-transporting ATPase, transmembrane domain"/>
    <property type="match status" value="2"/>
</dbReference>
<dbReference type="Pfam" id="PF00122">
    <property type="entry name" value="E1-E2_ATPase"/>
    <property type="match status" value="1"/>
</dbReference>
<dbReference type="GO" id="GO:0016887">
    <property type="term" value="F:ATP hydrolysis activity"/>
    <property type="evidence" value="ECO:0007669"/>
    <property type="project" value="InterPro"/>
</dbReference>
<feature type="transmembrane region" description="Helical" evidence="12">
    <location>
        <begin position="861"/>
        <end position="884"/>
    </location>
</feature>
<feature type="coiled-coil region" evidence="10">
    <location>
        <begin position="61"/>
        <end position="88"/>
    </location>
</feature>
<feature type="compositionally biased region" description="Basic and acidic residues" evidence="11">
    <location>
        <begin position="504"/>
        <end position="526"/>
    </location>
</feature>
<dbReference type="EMBL" id="MDYQ01000071">
    <property type="protein sequence ID" value="PRP84004.1"/>
    <property type="molecule type" value="Genomic_DNA"/>
</dbReference>
<dbReference type="InterPro" id="IPR036412">
    <property type="entry name" value="HAD-like_sf"/>
</dbReference>
<evidence type="ECO:0000256" key="12">
    <source>
        <dbReference type="SAM" id="Phobius"/>
    </source>
</evidence>
<dbReference type="SUPFAM" id="SSF56784">
    <property type="entry name" value="HAD-like"/>
    <property type="match status" value="1"/>
</dbReference>
<evidence type="ECO:0000256" key="7">
    <source>
        <dbReference type="ARBA" id="ARBA00022967"/>
    </source>
</evidence>
<keyword evidence="4" id="KW-0479">Metal-binding</keyword>
<dbReference type="GO" id="GO:0005524">
    <property type="term" value="F:ATP binding"/>
    <property type="evidence" value="ECO:0007669"/>
    <property type="project" value="UniProtKB-KW"/>
</dbReference>
<proteinExistence type="predicted"/>
<dbReference type="GO" id="GO:0030007">
    <property type="term" value="P:intracellular potassium ion homeostasis"/>
    <property type="evidence" value="ECO:0007669"/>
    <property type="project" value="TreeGrafter"/>
</dbReference>
<keyword evidence="3 12" id="KW-0812">Transmembrane</keyword>
<sequence length="1071" mass="118772">MVHHHSIEYPTSPGLLSQHTEREVGCLRLRLTSQFSATSLLLREVQPSPLFSESHAAKMGRKEKKEKKQEYEAHLQTVEEVIAHFETDATSGLPSADAQQRLETNGANKFDTSGGKTWYGILATHTFNFMNLVLLVAMALSFVVVSFIDAGVVIFVIITNALIGFSQEWSSEKTMASLRNMSTPTCQVIRDGQVKDIESTDLVVGDIVVLESGRTVPADLRVTETNDLETDEAMLTGESDPVVKTTTPLTTEGDEIPLGDRKNMMYMSSGISKGKGRGVVIRTGNSTEIGKIAKTLTKSQKGKTPLQKRLDRLGILLCIVAVICIAIVLLTGWGWRTFSVYPEGLRVAVATAVAVIPQSIVVVVTLTLTVGIKAMAKRNALVRKLQAVETVGNVMHVCSDKTGTLTEGKMMATNVRLYNGHRFVVEGHGVTPEGDIRDEENNVVDIDSNSVLRRIITIASLCNMATVDKVEEVEEPEERPRESDVVRETETSNREKRKERKKKEKEEKKKEPKKEEGAGGQEKKEEETPEGYATSGSPTEVALVVLGMKAGLSKGDLTEFSLISENPFDSTIKRMSTVYNGPEGRILFIKGAPDFINPLCVNAVKGDELTDVEPLDDEKRQKMRELNKSMASEGLRVLSLAFRIDPPDTESRTDMEQDCTFVGLIGIRDPPREGVPEAIATCHRAGVVVRDHPFTARAIAKQIGILPSHLSDEMTEKLVMTATKFDKLSDEELQGLKSLPLVIARCSPDSKVRMVTELQRRGQTVAMLGDGVNDSPAIKLSDVGIAMGKNGSEVTKEAADIVLLDDNFATVVSAIREGRKVFANIRRSVIHLLCGNFSEALVLVAGVAFSLDPPLTPLQVLWINLITSAPPAFILGTTPAKAWYMDKTKRKADERFFNVETIVDIFLYGPLMGGLAIVNFVIARFAFDQDVPRSQGATFAALTMMLMFHAYNCRDLRGHFWRKGFVNSWWLHLSVLWGIGTLFFTFYTPPFERHVFEHRRPDYRNWLVAIATTVLFMSVSEIYKLIKRPLRQKSTKKHLNKLAEEDEYGIYNGNPVVEREQVSEEMKPLKV</sequence>
<keyword evidence="15" id="KW-1185">Reference proteome</keyword>
<evidence type="ECO:0000256" key="6">
    <source>
        <dbReference type="ARBA" id="ARBA00022840"/>
    </source>
</evidence>
<dbReference type="PANTHER" id="PTHR43294">
    <property type="entry name" value="SODIUM/POTASSIUM-TRANSPORTING ATPASE SUBUNIT ALPHA"/>
    <property type="match status" value="1"/>
</dbReference>
<dbReference type="NCBIfam" id="TIGR01494">
    <property type="entry name" value="ATPase_P-type"/>
    <property type="match status" value="3"/>
</dbReference>
<evidence type="ECO:0000256" key="10">
    <source>
        <dbReference type="SAM" id="Coils"/>
    </source>
</evidence>
<dbReference type="InterPro" id="IPR050510">
    <property type="entry name" value="Cation_transp_ATPase_P-type"/>
</dbReference>
<dbReference type="STRING" id="1890364.A0A2P6NJ85"/>
<feature type="domain" description="Cation-transporting P-type ATPase N-terminal" evidence="13">
    <location>
        <begin position="72"/>
        <end position="146"/>
    </location>
</feature>
<dbReference type="InterPro" id="IPR059000">
    <property type="entry name" value="ATPase_P-type_domA"/>
</dbReference>
<organism evidence="14 15">
    <name type="scientific">Planoprotostelium fungivorum</name>
    <dbReference type="NCBI Taxonomy" id="1890364"/>
    <lineage>
        <taxon>Eukaryota</taxon>
        <taxon>Amoebozoa</taxon>
        <taxon>Evosea</taxon>
        <taxon>Variosea</taxon>
        <taxon>Cavosteliida</taxon>
        <taxon>Cavosteliaceae</taxon>
        <taxon>Planoprotostelium</taxon>
    </lineage>
</organism>
<dbReference type="GO" id="GO:0005886">
    <property type="term" value="C:plasma membrane"/>
    <property type="evidence" value="ECO:0007669"/>
    <property type="project" value="UniProtKB-SubCell"/>
</dbReference>
<keyword evidence="6" id="KW-0067">ATP-binding</keyword>
<dbReference type="GO" id="GO:0036376">
    <property type="term" value="P:sodium ion export across plasma membrane"/>
    <property type="evidence" value="ECO:0007669"/>
    <property type="project" value="TreeGrafter"/>
</dbReference>
<reference evidence="14 15" key="1">
    <citation type="journal article" date="2018" name="Genome Biol. Evol.">
        <title>Multiple Roots of Fruiting Body Formation in Amoebozoa.</title>
        <authorList>
            <person name="Hillmann F."/>
            <person name="Forbes G."/>
            <person name="Novohradska S."/>
            <person name="Ferling I."/>
            <person name="Riege K."/>
            <person name="Groth M."/>
            <person name="Westermann M."/>
            <person name="Marz M."/>
            <person name="Spaller T."/>
            <person name="Winckler T."/>
            <person name="Schaap P."/>
            <person name="Glockner G."/>
        </authorList>
    </citation>
    <scope>NUCLEOTIDE SEQUENCE [LARGE SCALE GENOMIC DNA]</scope>
    <source>
        <strain evidence="14 15">Jena</strain>
    </source>
</reference>
<evidence type="ECO:0000256" key="2">
    <source>
        <dbReference type="ARBA" id="ARBA00022475"/>
    </source>
</evidence>
<dbReference type="AlphaFoldDB" id="A0A2P6NJ85"/>
<accession>A0A2P6NJ85</accession>
<evidence type="ECO:0000256" key="9">
    <source>
        <dbReference type="ARBA" id="ARBA00023136"/>
    </source>
</evidence>
<keyword evidence="7" id="KW-1278">Translocase</keyword>
<dbReference type="Proteomes" id="UP000241769">
    <property type="component" value="Unassembled WGS sequence"/>
</dbReference>
<dbReference type="PANTHER" id="PTHR43294:SF21">
    <property type="entry name" value="CATION TRANSPORTING ATPASE"/>
    <property type="match status" value="1"/>
</dbReference>
<feature type="transmembrane region" description="Helical" evidence="12">
    <location>
        <begin position="1006"/>
        <end position="1026"/>
    </location>
</feature>
<evidence type="ECO:0000313" key="15">
    <source>
        <dbReference type="Proteomes" id="UP000241769"/>
    </source>
</evidence>
<dbReference type="GO" id="GO:0046872">
    <property type="term" value="F:metal ion binding"/>
    <property type="evidence" value="ECO:0007669"/>
    <property type="project" value="UniProtKB-KW"/>
</dbReference>
<dbReference type="Pfam" id="PF08282">
    <property type="entry name" value="Hydrolase_3"/>
    <property type="match status" value="1"/>
</dbReference>
<feature type="transmembrane region" description="Helical" evidence="12">
    <location>
        <begin position="347"/>
        <end position="376"/>
    </location>
</feature>
<keyword evidence="9 12" id="KW-0472">Membrane</keyword>
<dbReference type="SUPFAM" id="SSF81665">
    <property type="entry name" value="Calcium ATPase, transmembrane domain M"/>
    <property type="match status" value="1"/>
</dbReference>
<protein>
    <recommendedName>
        <fullName evidence="13">Cation-transporting P-type ATPase N-terminal domain-containing protein</fullName>
    </recommendedName>
</protein>
<evidence type="ECO:0000256" key="1">
    <source>
        <dbReference type="ARBA" id="ARBA00004651"/>
    </source>
</evidence>
<dbReference type="Pfam" id="PF00690">
    <property type="entry name" value="Cation_ATPase_N"/>
    <property type="match status" value="1"/>
</dbReference>
<dbReference type="SUPFAM" id="SSF81660">
    <property type="entry name" value="Metal cation-transporting ATPase, ATP-binding domain N"/>
    <property type="match status" value="1"/>
</dbReference>
<dbReference type="GO" id="GO:0006883">
    <property type="term" value="P:intracellular sodium ion homeostasis"/>
    <property type="evidence" value="ECO:0007669"/>
    <property type="project" value="TreeGrafter"/>
</dbReference>
<comment type="caution">
    <text evidence="14">The sequence shown here is derived from an EMBL/GenBank/DDBJ whole genome shotgun (WGS) entry which is preliminary data.</text>
</comment>
<evidence type="ECO:0000256" key="8">
    <source>
        <dbReference type="ARBA" id="ARBA00022989"/>
    </source>
</evidence>
<dbReference type="InterPro" id="IPR023299">
    <property type="entry name" value="ATPase_P-typ_cyto_dom_N"/>
</dbReference>
<dbReference type="InParanoid" id="A0A2P6NJ85"/>
<dbReference type="Pfam" id="PF13246">
    <property type="entry name" value="Cation_ATPase"/>
    <property type="match status" value="1"/>
</dbReference>
<keyword evidence="10" id="KW-0175">Coiled coil</keyword>
<dbReference type="InterPro" id="IPR006068">
    <property type="entry name" value="ATPase_P-typ_cation-transptr_C"/>
</dbReference>
<dbReference type="Pfam" id="PF00689">
    <property type="entry name" value="Cation_ATPase_C"/>
    <property type="match status" value="1"/>
</dbReference>
<gene>
    <name evidence="14" type="ORF">PROFUN_08601</name>
</gene>
<dbReference type="SUPFAM" id="SSF81653">
    <property type="entry name" value="Calcium ATPase, transduction domain A"/>
    <property type="match status" value="1"/>
</dbReference>
<dbReference type="InterPro" id="IPR001757">
    <property type="entry name" value="P_typ_ATPase"/>
</dbReference>
<feature type="region of interest" description="Disordered" evidence="11">
    <location>
        <begin position="471"/>
        <end position="536"/>
    </location>
</feature>
<evidence type="ECO:0000256" key="3">
    <source>
        <dbReference type="ARBA" id="ARBA00022692"/>
    </source>
</evidence>
<dbReference type="OrthoDB" id="116380at2759"/>
<evidence type="ECO:0000256" key="11">
    <source>
        <dbReference type="SAM" id="MobiDB-lite"/>
    </source>
</evidence>
<feature type="transmembrane region" description="Helical" evidence="12">
    <location>
        <begin position="933"/>
        <end position="953"/>
    </location>
</feature>
<dbReference type="GO" id="GO:0005391">
    <property type="term" value="F:P-type sodium:potassium-exchanging transporter activity"/>
    <property type="evidence" value="ECO:0007669"/>
    <property type="project" value="TreeGrafter"/>
</dbReference>